<dbReference type="AlphaFoldDB" id="A0A7J5YK21"/>
<proteinExistence type="predicted"/>
<accession>A0A7J5YK21</accession>
<feature type="compositionally biased region" description="Low complexity" evidence="1">
    <location>
        <begin position="250"/>
        <end position="262"/>
    </location>
</feature>
<dbReference type="Proteomes" id="UP000518266">
    <property type="component" value="Unassembled WGS sequence"/>
</dbReference>
<evidence type="ECO:0000256" key="1">
    <source>
        <dbReference type="SAM" id="MobiDB-lite"/>
    </source>
</evidence>
<dbReference type="OrthoDB" id="5866312at2759"/>
<sequence>MPTSSALPSQAIKCSELPQLAFKLSVAEQQEEQYISGTASEEFFSNLQRDFLNSSSHLFGACYLFFLGKMMFTTFNTECDSSSRCSTASPSGDTVGYYPSPAGSYSSMGSPQSQANTITSSQPTFTSTSTSTCNSIFSSSSILSTSTISSSAVKMTDLDSSVLEESLDLLAKTEMETARSVPEVDLSNSLYTTQDWEPLHASANSSDFESLCTPVVTCTPACTTYTSSFVFTFPEAETFPTCGVAHRRGSNSNDQSSDSLSSPTLLAL</sequence>
<protein>
    <recommendedName>
        <fullName evidence="4">Cellular oncogene fos</fullName>
    </recommendedName>
</protein>
<evidence type="ECO:0000313" key="3">
    <source>
        <dbReference type="Proteomes" id="UP000518266"/>
    </source>
</evidence>
<evidence type="ECO:0008006" key="4">
    <source>
        <dbReference type="Google" id="ProtNLM"/>
    </source>
</evidence>
<evidence type="ECO:0000313" key="2">
    <source>
        <dbReference type="EMBL" id="KAF3849834.1"/>
    </source>
</evidence>
<comment type="caution">
    <text evidence="2">The sequence shown here is derived from an EMBL/GenBank/DDBJ whole genome shotgun (WGS) entry which is preliminary data.</text>
</comment>
<gene>
    <name evidence="2" type="ORF">F7725_019553</name>
</gene>
<feature type="region of interest" description="Disordered" evidence="1">
    <location>
        <begin position="247"/>
        <end position="268"/>
    </location>
</feature>
<keyword evidence="3" id="KW-1185">Reference proteome</keyword>
<dbReference type="EMBL" id="JAAKFY010000011">
    <property type="protein sequence ID" value="KAF3849834.1"/>
    <property type="molecule type" value="Genomic_DNA"/>
</dbReference>
<name>A0A7J5YK21_DISMA</name>
<organism evidence="2 3">
    <name type="scientific">Dissostichus mawsoni</name>
    <name type="common">Antarctic cod</name>
    <dbReference type="NCBI Taxonomy" id="36200"/>
    <lineage>
        <taxon>Eukaryota</taxon>
        <taxon>Metazoa</taxon>
        <taxon>Chordata</taxon>
        <taxon>Craniata</taxon>
        <taxon>Vertebrata</taxon>
        <taxon>Euteleostomi</taxon>
        <taxon>Actinopterygii</taxon>
        <taxon>Neopterygii</taxon>
        <taxon>Teleostei</taxon>
        <taxon>Neoteleostei</taxon>
        <taxon>Acanthomorphata</taxon>
        <taxon>Eupercaria</taxon>
        <taxon>Perciformes</taxon>
        <taxon>Notothenioidei</taxon>
        <taxon>Nototheniidae</taxon>
        <taxon>Dissostichus</taxon>
    </lineage>
</organism>
<reference evidence="2 3" key="1">
    <citation type="submission" date="2020-03" db="EMBL/GenBank/DDBJ databases">
        <title>Dissostichus mawsoni Genome sequencing and assembly.</title>
        <authorList>
            <person name="Park H."/>
        </authorList>
    </citation>
    <scope>NUCLEOTIDE SEQUENCE [LARGE SCALE GENOMIC DNA]</scope>
    <source>
        <strain evidence="2">DM0001</strain>
        <tissue evidence="2">Muscle</tissue>
    </source>
</reference>